<proteinExistence type="predicted"/>
<evidence type="ECO:0000313" key="1">
    <source>
        <dbReference type="EMBL" id="KAF9070770.1"/>
    </source>
</evidence>
<reference evidence="1" key="1">
    <citation type="submission" date="2020-11" db="EMBL/GenBank/DDBJ databases">
        <authorList>
            <consortium name="DOE Joint Genome Institute"/>
            <person name="Ahrendt S."/>
            <person name="Riley R."/>
            <person name="Andreopoulos W."/>
            <person name="Labutti K."/>
            <person name="Pangilinan J."/>
            <person name="Ruiz-Duenas F.J."/>
            <person name="Barrasa J.M."/>
            <person name="Sanchez-Garcia M."/>
            <person name="Camarero S."/>
            <person name="Miyauchi S."/>
            <person name="Serrano A."/>
            <person name="Linde D."/>
            <person name="Babiker R."/>
            <person name="Drula E."/>
            <person name="Ayuso-Fernandez I."/>
            <person name="Pacheco R."/>
            <person name="Padilla G."/>
            <person name="Ferreira P."/>
            <person name="Barriuso J."/>
            <person name="Kellner H."/>
            <person name="Castanera R."/>
            <person name="Alfaro M."/>
            <person name="Ramirez L."/>
            <person name="Pisabarro A.G."/>
            <person name="Kuo A."/>
            <person name="Tritt A."/>
            <person name="Lipzen A."/>
            <person name="He G."/>
            <person name="Yan M."/>
            <person name="Ng V."/>
            <person name="Cullen D."/>
            <person name="Martin F."/>
            <person name="Rosso M.-N."/>
            <person name="Henrissat B."/>
            <person name="Hibbett D."/>
            <person name="Martinez A.T."/>
            <person name="Grigoriev I.V."/>
        </authorList>
    </citation>
    <scope>NUCLEOTIDE SEQUENCE</scope>
    <source>
        <strain evidence="1">AH 40177</strain>
    </source>
</reference>
<evidence type="ECO:0000313" key="2">
    <source>
        <dbReference type="Proteomes" id="UP000772434"/>
    </source>
</evidence>
<dbReference type="AlphaFoldDB" id="A0A9P5U8B1"/>
<organism evidence="1 2">
    <name type="scientific">Rhodocollybia butyracea</name>
    <dbReference type="NCBI Taxonomy" id="206335"/>
    <lineage>
        <taxon>Eukaryota</taxon>
        <taxon>Fungi</taxon>
        <taxon>Dikarya</taxon>
        <taxon>Basidiomycota</taxon>
        <taxon>Agaricomycotina</taxon>
        <taxon>Agaricomycetes</taxon>
        <taxon>Agaricomycetidae</taxon>
        <taxon>Agaricales</taxon>
        <taxon>Marasmiineae</taxon>
        <taxon>Omphalotaceae</taxon>
        <taxon>Rhodocollybia</taxon>
    </lineage>
</organism>
<accession>A0A9P5U8B1</accession>
<protein>
    <submittedName>
        <fullName evidence="1">Uncharacterized protein</fullName>
    </submittedName>
</protein>
<dbReference type="Proteomes" id="UP000772434">
    <property type="component" value="Unassembled WGS sequence"/>
</dbReference>
<dbReference type="OrthoDB" id="2676448at2759"/>
<gene>
    <name evidence="1" type="ORF">BDP27DRAFT_1220166</name>
</gene>
<dbReference type="EMBL" id="JADNRY010000037">
    <property type="protein sequence ID" value="KAF9070770.1"/>
    <property type="molecule type" value="Genomic_DNA"/>
</dbReference>
<keyword evidence="2" id="KW-1185">Reference proteome</keyword>
<name>A0A9P5U8B1_9AGAR</name>
<comment type="caution">
    <text evidence="1">The sequence shown here is derived from an EMBL/GenBank/DDBJ whole genome shotgun (WGS) entry which is preliminary data.</text>
</comment>
<feature type="non-terminal residue" evidence="1">
    <location>
        <position position="84"/>
    </location>
</feature>
<sequence>QRALDRLEGLVVARLFELTKLNMSRTGYKLRTHIANALKARSQAICTTVTAYNDAAFELDRPQLTWEQVLEYSFLSDFDLLRDA</sequence>